<reference evidence="13 14" key="1">
    <citation type="submission" date="2017-07" db="EMBL/GenBank/DDBJ databases">
        <title>Annotated genome sequence of Bacterioplanes sanyensis isolated from Red Sea.</title>
        <authorList>
            <person name="Rehman Z.U."/>
        </authorList>
    </citation>
    <scope>NUCLEOTIDE SEQUENCE [LARGE SCALE GENOMIC DNA]</scope>
    <source>
        <strain evidence="13 14">NV9</strain>
    </source>
</reference>
<evidence type="ECO:0000256" key="8">
    <source>
        <dbReference type="ARBA" id="ARBA00023125"/>
    </source>
</evidence>
<evidence type="ECO:0000256" key="6">
    <source>
        <dbReference type="ARBA" id="ARBA00022833"/>
    </source>
</evidence>
<feature type="domain" description="HTH araC/xylS-type" evidence="12">
    <location>
        <begin position="92"/>
        <end position="190"/>
    </location>
</feature>
<evidence type="ECO:0000256" key="2">
    <source>
        <dbReference type="ARBA" id="ARBA00022603"/>
    </source>
</evidence>
<dbReference type="GO" id="GO:0008168">
    <property type="term" value="F:methyltransferase activity"/>
    <property type="evidence" value="ECO:0007669"/>
    <property type="project" value="UniProtKB-KW"/>
</dbReference>
<dbReference type="SMART" id="SM00342">
    <property type="entry name" value="HTH_ARAC"/>
    <property type="match status" value="1"/>
</dbReference>
<dbReference type="FunFam" id="3.40.10.10:FF:000001">
    <property type="entry name" value="DNA-3-methyladenine glycosylase 2"/>
    <property type="match status" value="1"/>
</dbReference>
<keyword evidence="6" id="KW-0862">Zinc</keyword>
<dbReference type="InterPro" id="IPR037046">
    <property type="entry name" value="AlkA_N_sf"/>
</dbReference>
<dbReference type="GO" id="GO:0008725">
    <property type="term" value="F:DNA-3-methyladenine glycosylase activity"/>
    <property type="evidence" value="ECO:0007669"/>
    <property type="project" value="TreeGrafter"/>
</dbReference>
<keyword evidence="4" id="KW-0479">Metal-binding</keyword>
<dbReference type="Proteomes" id="UP000202440">
    <property type="component" value="Chromosome"/>
</dbReference>
<dbReference type="AlphaFoldDB" id="A0A222FFZ6"/>
<evidence type="ECO:0000256" key="10">
    <source>
        <dbReference type="ARBA" id="ARBA00023163"/>
    </source>
</evidence>
<dbReference type="SUPFAM" id="SSF48150">
    <property type="entry name" value="DNA-glycosylase"/>
    <property type="match status" value="1"/>
</dbReference>
<keyword evidence="14" id="KW-1185">Reference proteome</keyword>
<dbReference type="PROSITE" id="PS00041">
    <property type="entry name" value="HTH_ARAC_FAMILY_1"/>
    <property type="match status" value="1"/>
</dbReference>
<dbReference type="Gene3D" id="3.40.10.10">
    <property type="entry name" value="DNA Methylphosphotriester Repair Domain"/>
    <property type="match status" value="1"/>
</dbReference>
<dbReference type="InterPro" id="IPR009057">
    <property type="entry name" value="Homeodomain-like_sf"/>
</dbReference>
<dbReference type="SMART" id="SM01009">
    <property type="entry name" value="AlkA_N"/>
    <property type="match status" value="1"/>
</dbReference>
<evidence type="ECO:0000259" key="12">
    <source>
        <dbReference type="PROSITE" id="PS01124"/>
    </source>
</evidence>
<dbReference type="SUPFAM" id="SSF46689">
    <property type="entry name" value="Homeodomain-like"/>
    <property type="match status" value="2"/>
</dbReference>
<dbReference type="RefSeq" id="WP_094058900.1">
    <property type="nucleotide sequence ID" value="NZ_CP022530.1"/>
</dbReference>
<evidence type="ECO:0000256" key="5">
    <source>
        <dbReference type="ARBA" id="ARBA00022763"/>
    </source>
</evidence>
<dbReference type="InterPro" id="IPR011257">
    <property type="entry name" value="DNA_glycosylase"/>
</dbReference>
<dbReference type="GO" id="GO:0008270">
    <property type="term" value="F:zinc ion binding"/>
    <property type="evidence" value="ECO:0007669"/>
    <property type="project" value="InterPro"/>
</dbReference>
<keyword evidence="3" id="KW-0808">Transferase</keyword>
<keyword evidence="5" id="KW-0227">DNA damage</keyword>
<dbReference type="GO" id="GO:0003700">
    <property type="term" value="F:DNA-binding transcription factor activity"/>
    <property type="evidence" value="ECO:0007669"/>
    <property type="project" value="InterPro"/>
</dbReference>
<dbReference type="Pfam" id="PF06029">
    <property type="entry name" value="AlkA_N"/>
    <property type="match status" value="1"/>
</dbReference>
<evidence type="ECO:0000256" key="3">
    <source>
        <dbReference type="ARBA" id="ARBA00022679"/>
    </source>
</evidence>
<dbReference type="Gene3D" id="3.30.310.20">
    <property type="entry name" value="DNA-3-methyladenine glycosylase AlkA, N-terminal domain"/>
    <property type="match status" value="1"/>
</dbReference>
<dbReference type="InterPro" id="IPR010316">
    <property type="entry name" value="AlkA_N"/>
</dbReference>
<sequence length="451" mass="51503">MTLEHSSLTLEQCRLARLSRDVRFDGQFYVAVKTTRIFCRPICPARLPKEENVEYYLQPSQALAHGYRPCLRCRPDSAPNSWAWKGVETTFLRALSILHSEPLGSVSVAQLALRLGISERYLRDLFARYLGVAPKKYQLYTQLMFAKHLLHDSSLSVTDVAYSSGFSSIRRFNDAFLQHFSMAPTQLRRSPTVTSTDNRIHLKYQGELAWQTMLDFYRRRLLHGVESVGDHYYQRRVMIHGQPASFSLECVDQQLQLTFDVHDLNQLQPLLANVRRMFDLDANTQVIEQHLSSIHPELVTVTGLRIPGVWNGWEAGVRAIFGQQVSLSAATQLLNQLMELAHPGGDTFPSPTQVLAIDVSALKMPARRQQTLHHFAHYCQQHDQLQESELLALPGIGPWTLNYIKLRGWSEPDCLLENDLIIKKQLSQLGGIEVKQLSPWGSYANLQLWEK</sequence>
<dbReference type="InterPro" id="IPR004026">
    <property type="entry name" value="Ada_DNA_repair_Zn-bd"/>
</dbReference>
<dbReference type="InterPro" id="IPR018060">
    <property type="entry name" value="HTH_AraC"/>
</dbReference>
<gene>
    <name evidence="13" type="ORF">CHH28_02945</name>
</gene>
<keyword evidence="11" id="KW-0234">DNA repair</keyword>
<dbReference type="GO" id="GO:0043916">
    <property type="term" value="F:DNA-7-methylguanine glycosylase activity"/>
    <property type="evidence" value="ECO:0007669"/>
    <property type="project" value="TreeGrafter"/>
</dbReference>
<dbReference type="EMBL" id="CP022530">
    <property type="protein sequence ID" value="ASP37690.1"/>
    <property type="molecule type" value="Genomic_DNA"/>
</dbReference>
<evidence type="ECO:0000256" key="9">
    <source>
        <dbReference type="ARBA" id="ARBA00023159"/>
    </source>
</evidence>
<dbReference type="GO" id="GO:0032131">
    <property type="term" value="F:alkylated DNA binding"/>
    <property type="evidence" value="ECO:0007669"/>
    <property type="project" value="TreeGrafter"/>
</dbReference>
<dbReference type="KEGG" id="bsan:CHH28_02945"/>
<name>A0A222FFZ6_9GAMM</name>
<dbReference type="GO" id="GO:0006285">
    <property type="term" value="P:base-excision repair, AP site formation"/>
    <property type="evidence" value="ECO:0007669"/>
    <property type="project" value="TreeGrafter"/>
</dbReference>
<keyword evidence="10" id="KW-0804">Transcription</keyword>
<keyword evidence="9" id="KW-0010">Activator</keyword>
<dbReference type="Gene3D" id="1.10.340.30">
    <property type="entry name" value="Hypothetical protein, domain 2"/>
    <property type="match status" value="1"/>
</dbReference>
<dbReference type="Pfam" id="PF12833">
    <property type="entry name" value="HTH_18"/>
    <property type="match status" value="1"/>
</dbReference>
<evidence type="ECO:0000256" key="11">
    <source>
        <dbReference type="ARBA" id="ARBA00023204"/>
    </source>
</evidence>
<dbReference type="Pfam" id="PF02805">
    <property type="entry name" value="Ada_Zn_binding"/>
    <property type="match status" value="1"/>
</dbReference>
<dbReference type="GO" id="GO:0032259">
    <property type="term" value="P:methylation"/>
    <property type="evidence" value="ECO:0007669"/>
    <property type="project" value="UniProtKB-KW"/>
</dbReference>
<dbReference type="PANTHER" id="PTHR43003">
    <property type="entry name" value="DNA-3-METHYLADENINE GLYCOSYLASE"/>
    <property type="match status" value="1"/>
</dbReference>
<protein>
    <submittedName>
        <fullName evidence="13">3-methyladenine DNA glycosylase</fullName>
    </submittedName>
</protein>
<evidence type="ECO:0000256" key="4">
    <source>
        <dbReference type="ARBA" id="ARBA00022723"/>
    </source>
</evidence>
<evidence type="ECO:0000256" key="1">
    <source>
        <dbReference type="ARBA" id="ARBA00001947"/>
    </source>
</evidence>
<evidence type="ECO:0000256" key="7">
    <source>
        <dbReference type="ARBA" id="ARBA00023015"/>
    </source>
</evidence>
<dbReference type="GO" id="GO:0032993">
    <property type="term" value="C:protein-DNA complex"/>
    <property type="evidence" value="ECO:0007669"/>
    <property type="project" value="TreeGrafter"/>
</dbReference>
<dbReference type="InterPro" id="IPR018062">
    <property type="entry name" value="HTH_AraC-typ_CS"/>
</dbReference>
<dbReference type="InterPro" id="IPR051912">
    <property type="entry name" value="Alkylbase_DNA_Glycosylase/TA"/>
</dbReference>
<dbReference type="InterPro" id="IPR035451">
    <property type="entry name" value="Ada-like_dom_sf"/>
</dbReference>
<dbReference type="PROSITE" id="PS01124">
    <property type="entry name" value="HTH_ARAC_FAMILY_2"/>
    <property type="match status" value="1"/>
</dbReference>
<keyword evidence="8" id="KW-0238">DNA-binding</keyword>
<comment type="cofactor">
    <cofactor evidence="1">
        <name>Zn(2+)</name>
        <dbReference type="ChEBI" id="CHEBI:29105"/>
    </cofactor>
</comment>
<dbReference type="Gene3D" id="1.10.10.60">
    <property type="entry name" value="Homeodomain-like"/>
    <property type="match status" value="2"/>
</dbReference>
<dbReference type="GO" id="GO:0006307">
    <property type="term" value="P:DNA alkylation repair"/>
    <property type="evidence" value="ECO:0007669"/>
    <property type="project" value="TreeGrafter"/>
</dbReference>
<organism evidence="13 14">
    <name type="scientific">Bacterioplanes sanyensis</name>
    <dbReference type="NCBI Taxonomy" id="1249553"/>
    <lineage>
        <taxon>Bacteria</taxon>
        <taxon>Pseudomonadati</taxon>
        <taxon>Pseudomonadota</taxon>
        <taxon>Gammaproteobacteria</taxon>
        <taxon>Oceanospirillales</taxon>
        <taxon>Oceanospirillaceae</taxon>
        <taxon>Bacterioplanes</taxon>
    </lineage>
</organism>
<dbReference type="SUPFAM" id="SSF55945">
    <property type="entry name" value="TATA-box binding protein-like"/>
    <property type="match status" value="1"/>
</dbReference>
<keyword evidence="2" id="KW-0489">Methyltransferase</keyword>
<evidence type="ECO:0000313" key="14">
    <source>
        <dbReference type="Proteomes" id="UP000202440"/>
    </source>
</evidence>
<dbReference type="GO" id="GO:0005737">
    <property type="term" value="C:cytoplasm"/>
    <property type="evidence" value="ECO:0007669"/>
    <property type="project" value="TreeGrafter"/>
</dbReference>
<dbReference type="SUPFAM" id="SSF57884">
    <property type="entry name" value="Ada DNA repair protein, N-terminal domain (N-Ada 10)"/>
    <property type="match status" value="1"/>
</dbReference>
<dbReference type="GO" id="GO:0043565">
    <property type="term" value="F:sequence-specific DNA binding"/>
    <property type="evidence" value="ECO:0007669"/>
    <property type="project" value="InterPro"/>
</dbReference>
<dbReference type="PANTHER" id="PTHR43003:SF13">
    <property type="entry name" value="DNA-3-METHYLADENINE GLYCOSYLASE 2"/>
    <property type="match status" value="1"/>
</dbReference>
<dbReference type="OrthoDB" id="9811249at2"/>
<evidence type="ECO:0000313" key="13">
    <source>
        <dbReference type="EMBL" id="ASP37690.1"/>
    </source>
</evidence>
<keyword evidence="7" id="KW-0805">Transcription regulation</keyword>
<proteinExistence type="predicted"/>
<accession>A0A222FFZ6</accession>